<gene>
    <name evidence="1" type="ORF">SAMN05421504_103846</name>
</gene>
<protein>
    <submittedName>
        <fullName evidence="1">Uncharacterized protein</fullName>
    </submittedName>
</protein>
<dbReference type="RefSeq" id="WP_091289976.1">
    <property type="nucleotide sequence ID" value="NZ_FNON01000003.1"/>
</dbReference>
<name>A0A1H3EJ81_9PSEU</name>
<organism evidence="1 2">
    <name type="scientific">Amycolatopsis xylanica</name>
    <dbReference type="NCBI Taxonomy" id="589385"/>
    <lineage>
        <taxon>Bacteria</taxon>
        <taxon>Bacillati</taxon>
        <taxon>Actinomycetota</taxon>
        <taxon>Actinomycetes</taxon>
        <taxon>Pseudonocardiales</taxon>
        <taxon>Pseudonocardiaceae</taxon>
        <taxon>Amycolatopsis</taxon>
    </lineage>
</organism>
<dbReference type="EMBL" id="FNON01000003">
    <property type="protein sequence ID" value="SDX78751.1"/>
    <property type="molecule type" value="Genomic_DNA"/>
</dbReference>
<dbReference type="OrthoDB" id="3626226at2"/>
<sequence length="124" mass="13326">MDIGAYSDSIADTELRDAVADVAALLSLHGNVIRDLDARKSRWRRAGRAPRPDIVVSVPGHRPLWTRTPGAEVTLPVGTTRRGRTLAVRLTARPGFGRELLRLAVIIDADQSGSASSRTDSSAT</sequence>
<reference evidence="1 2" key="1">
    <citation type="submission" date="2016-10" db="EMBL/GenBank/DDBJ databases">
        <authorList>
            <person name="de Groot N.N."/>
        </authorList>
    </citation>
    <scope>NUCLEOTIDE SEQUENCE [LARGE SCALE GENOMIC DNA]</scope>
    <source>
        <strain evidence="1 2">CPCC 202699</strain>
    </source>
</reference>
<proteinExistence type="predicted"/>
<evidence type="ECO:0000313" key="1">
    <source>
        <dbReference type="EMBL" id="SDX78751.1"/>
    </source>
</evidence>
<dbReference type="AlphaFoldDB" id="A0A1H3EJ81"/>
<keyword evidence="2" id="KW-1185">Reference proteome</keyword>
<accession>A0A1H3EJ81</accession>
<evidence type="ECO:0000313" key="2">
    <source>
        <dbReference type="Proteomes" id="UP000199515"/>
    </source>
</evidence>
<dbReference type="Proteomes" id="UP000199515">
    <property type="component" value="Unassembled WGS sequence"/>
</dbReference>